<protein>
    <submittedName>
        <fullName evidence="2">Uncharacterized protein</fullName>
    </submittedName>
</protein>
<keyword evidence="3" id="KW-1185">Reference proteome</keyword>
<organism evidence="2 3">
    <name type="scientific">Zizania palustris</name>
    <name type="common">Northern wild rice</name>
    <dbReference type="NCBI Taxonomy" id="103762"/>
    <lineage>
        <taxon>Eukaryota</taxon>
        <taxon>Viridiplantae</taxon>
        <taxon>Streptophyta</taxon>
        <taxon>Embryophyta</taxon>
        <taxon>Tracheophyta</taxon>
        <taxon>Spermatophyta</taxon>
        <taxon>Magnoliopsida</taxon>
        <taxon>Liliopsida</taxon>
        <taxon>Poales</taxon>
        <taxon>Poaceae</taxon>
        <taxon>BOP clade</taxon>
        <taxon>Oryzoideae</taxon>
        <taxon>Oryzeae</taxon>
        <taxon>Zizaniinae</taxon>
        <taxon>Zizania</taxon>
    </lineage>
</organism>
<dbReference type="AlphaFoldDB" id="A0A8J5T930"/>
<comment type="caution">
    <text evidence="2">The sequence shown here is derived from an EMBL/GenBank/DDBJ whole genome shotgun (WGS) entry which is preliminary data.</text>
</comment>
<evidence type="ECO:0000256" key="1">
    <source>
        <dbReference type="SAM" id="MobiDB-lite"/>
    </source>
</evidence>
<name>A0A8J5T930_ZIZPA</name>
<accession>A0A8J5T930</accession>
<reference evidence="2" key="2">
    <citation type="submission" date="2021-02" db="EMBL/GenBank/DDBJ databases">
        <authorList>
            <person name="Kimball J.A."/>
            <person name="Haas M.W."/>
            <person name="Macchietto M."/>
            <person name="Kono T."/>
            <person name="Duquette J."/>
            <person name="Shao M."/>
        </authorList>
    </citation>
    <scope>NUCLEOTIDE SEQUENCE</scope>
    <source>
        <tissue evidence="2">Fresh leaf tissue</tissue>
    </source>
</reference>
<gene>
    <name evidence="2" type="ORF">GUJ93_ZPchr0005g14490</name>
</gene>
<reference evidence="2" key="1">
    <citation type="journal article" date="2021" name="bioRxiv">
        <title>Whole Genome Assembly and Annotation of Northern Wild Rice, Zizania palustris L., Supports a Whole Genome Duplication in the Zizania Genus.</title>
        <authorList>
            <person name="Haas M."/>
            <person name="Kono T."/>
            <person name="Macchietto M."/>
            <person name="Millas R."/>
            <person name="McGilp L."/>
            <person name="Shao M."/>
            <person name="Duquette J."/>
            <person name="Hirsch C.N."/>
            <person name="Kimball J."/>
        </authorList>
    </citation>
    <scope>NUCLEOTIDE SEQUENCE</scope>
    <source>
        <tissue evidence="2">Fresh leaf tissue</tissue>
    </source>
</reference>
<dbReference type="EMBL" id="JAAALK010000284">
    <property type="protein sequence ID" value="KAG8068511.1"/>
    <property type="molecule type" value="Genomic_DNA"/>
</dbReference>
<proteinExistence type="predicted"/>
<feature type="region of interest" description="Disordered" evidence="1">
    <location>
        <begin position="31"/>
        <end position="93"/>
    </location>
</feature>
<evidence type="ECO:0000313" key="3">
    <source>
        <dbReference type="Proteomes" id="UP000729402"/>
    </source>
</evidence>
<sequence>MVVALTPVVEVEVKAAVVEAADVNDDAADLGLHTAELPRPPRVRATSEERSERSSLGLMRQLQPTSPSTTGGCRSGRRRAPQALLPDNNGINVTPQPQAYIHERVNYCRDADTRGLVLYIVTQASL</sequence>
<evidence type="ECO:0000313" key="2">
    <source>
        <dbReference type="EMBL" id="KAG8068511.1"/>
    </source>
</evidence>
<dbReference type="Proteomes" id="UP000729402">
    <property type="component" value="Unassembled WGS sequence"/>
</dbReference>